<evidence type="ECO:0000313" key="3">
    <source>
        <dbReference type="EMBL" id="ADE19551.1"/>
    </source>
</evidence>
<gene>
    <name evidence="3" type="ordered locus">MCRO_0403</name>
</gene>
<protein>
    <submittedName>
        <fullName evidence="3">Putative HTH-type transcriptional regulator</fullName>
    </submittedName>
</protein>
<dbReference type="HOGENOM" id="CLU_073821_0_0_14"/>
<dbReference type="Proteomes" id="UP000001845">
    <property type="component" value="Chromosome"/>
</dbReference>
<dbReference type="InterPro" id="IPR047640">
    <property type="entry name" value="RpiR-like"/>
</dbReference>
<dbReference type="PANTHER" id="PTHR30514:SF1">
    <property type="entry name" value="HTH-TYPE TRANSCRIPTIONAL REGULATOR HEXR-RELATED"/>
    <property type="match status" value="1"/>
</dbReference>
<dbReference type="SUPFAM" id="SSF46689">
    <property type="entry name" value="Homeodomain-like"/>
    <property type="match status" value="1"/>
</dbReference>
<dbReference type="InterPro" id="IPR046348">
    <property type="entry name" value="SIS_dom_sf"/>
</dbReference>
<reference evidence="3 4" key="3">
    <citation type="journal article" date="2011" name="J. Bacteriol.">
        <title>Genome sequences of Mycoplasma alligatoris A21JP2T and Mycoplasma crocodyli MP145T.</title>
        <authorList>
            <person name="Brown D.R."/>
            <person name="Farmerie W.G."/>
            <person name="May M."/>
            <person name="Benders G.A."/>
            <person name="Durkin A.S."/>
            <person name="Hlavinka K."/>
            <person name="Hostetler J."/>
            <person name="Jackson J."/>
            <person name="Johnson J."/>
            <person name="Miller R.H."/>
            <person name="Paralanov V."/>
            <person name="Radune D."/>
            <person name="Szczypinski B."/>
            <person name="Glass J.I."/>
        </authorList>
    </citation>
    <scope>NUCLEOTIDE SEQUENCE [LARGE SCALE GENOMIC DNA]</scope>
    <source>
        <strain evidence="4">ATCC 51981 / MP145</strain>
    </source>
</reference>
<dbReference type="AlphaFoldDB" id="D5E5J2"/>
<dbReference type="SUPFAM" id="SSF53697">
    <property type="entry name" value="SIS domain"/>
    <property type="match status" value="1"/>
</dbReference>
<dbReference type="Gene3D" id="3.40.50.10490">
    <property type="entry name" value="Glucose-6-phosphate isomerase like protein, domain 1"/>
    <property type="match status" value="1"/>
</dbReference>
<dbReference type="RefSeq" id="WP_013054328.1">
    <property type="nucleotide sequence ID" value="NC_014014.1"/>
</dbReference>
<proteinExistence type="predicted"/>
<evidence type="ECO:0000259" key="1">
    <source>
        <dbReference type="Pfam" id="PF01380"/>
    </source>
</evidence>
<dbReference type="InterPro" id="IPR036388">
    <property type="entry name" value="WH-like_DNA-bd_sf"/>
</dbReference>
<dbReference type="InterPro" id="IPR009057">
    <property type="entry name" value="Homeodomain-like_sf"/>
</dbReference>
<keyword evidence="4" id="KW-1185">Reference proteome</keyword>
<dbReference type="STRING" id="512564.MCRO_0403"/>
<dbReference type="InterPro" id="IPR000281">
    <property type="entry name" value="HTH_RpiR"/>
</dbReference>
<dbReference type="GO" id="GO:1901135">
    <property type="term" value="P:carbohydrate derivative metabolic process"/>
    <property type="evidence" value="ECO:0007669"/>
    <property type="project" value="InterPro"/>
</dbReference>
<evidence type="ECO:0000259" key="2">
    <source>
        <dbReference type="Pfam" id="PF01418"/>
    </source>
</evidence>
<organism evidence="3 4">
    <name type="scientific">Mycoplasma crocodyli (strain ATCC 51981 / MP145)</name>
    <dbReference type="NCBI Taxonomy" id="512564"/>
    <lineage>
        <taxon>Bacteria</taxon>
        <taxon>Bacillati</taxon>
        <taxon>Mycoplasmatota</taxon>
        <taxon>Mollicutes</taxon>
        <taxon>Mycoplasmataceae</taxon>
        <taxon>Mycoplasma</taxon>
    </lineage>
</organism>
<dbReference type="GO" id="GO:0097367">
    <property type="term" value="F:carbohydrate derivative binding"/>
    <property type="evidence" value="ECO:0007669"/>
    <property type="project" value="InterPro"/>
</dbReference>
<dbReference type="OrthoDB" id="397713at2"/>
<dbReference type="GO" id="GO:0003677">
    <property type="term" value="F:DNA binding"/>
    <property type="evidence" value="ECO:0007669"/>
    <property type="project" value="InterPro"/>
</dbReference>
<accession>D5E5J2</accession>
<dbReference type="Gene3D" id="1.10.10.10">
    <property type="entry name" value="Winged helix-like DNA-binding domain superfamily/Winged helix DNA-binding domain"/>
    <property type="match status" value="1"/>
</dbReference>
<feature type="domain" description="SIS" evidence="1">
    <location>
        <begin position="130"/>
        <end position="218"/>
    </location>
</feature>
<evidence type="ECO:0000313" key="4">
    <source>
        <dbReference type="Proteomes" id="UP000001845"/>
    </source>
</evidence>
<dbReference type="eggNOG" id="COG1737">
    <property type="taxonomic scope" value="Bacteria"/>
</dbReference>
<dbReference type="GO" id="GO:0003700">
    <property type="term" value="F:DNA-binding transcription factor activity"/>
    <property type="evidence" value="ECO:0007669"/>
    <property type="project" value="InterPro"/>
</dbReference>
<name>D5E5J2_MYCCM</name>
<dbReference type="EMBL" id="CP001991">
    <property type="protein sequence ID" value="ADE19551.1"/>
    <property type="molecule type" value="Genomic_DNA"/>
</dbReference>
<reference key="2">
    <citation type="submission" date="2010-03" db="EMBL/GenBank/DDBJ databases">
        <authorList>
            <person name="Ma Z."/>
            <person name="Wang X."/>
            <person name="Liu H."/>
        </authorList>
    </citation>
    <scope>NUCLEOTIDE SEQUENCE</scope>
    <source>
        <strain>MP145</strain>
    </source>
</reference>
<sequence length="283" mass="32946">MNNKNNIFNDEKFLNIINTDENFAYMVNWIENNSSTFLKNSQEMLCSEMFVSQASISRFVKKCGFNTFRELQVYVAKRSQEVIPKIDLSLKESNTIVDIKENVFQQYSNLSKIVYNSVDDSILETLTNDILKSDIIFIMGIGTNGEIARYYSRQFRKFGIKSYDISSIHDFIDDVEGFSNSKIHVILLSKSFKTKELITAANIMEKKNIDFSLITTNEDINNLNYKNLLTYKYFDNKSFSFDIANKIALYMVLDIILLYTATKVDPEMTTFEHSKELLKKFRL</sequence>
<dbReference type="InterPro" id="IPR001347">
    <property type="entry name" value="SIS_dom"/>
</dbReference>
<dbReference type="Pfam" id="PF01380">
    <property type="entry name" value="SIS"/>
    <property type="match status" value="1"/>
</dbReference>
<dbReference type="KEGG" id="mcd:MCRO_0403"/>
<dbReference type="PANTHER" id="PTHR30514">
    <property type="entry name" value="GLUCOKINASE"/>
    <property type="match status" value="1"/>
</dbReference>
<dbReference type="Pfam" id="PF01418">
    <property type="entry name" value="HTH_6"/>
    <property type="match status" value="1"/>
</dbReference>
<reference evidence="4" key="1">
    <citation type="submission" date="2010-03" db="EMBL/GenBank/DDBJ databases">
        <title>The complete genome of Mycoplasma crocodyli MP145.</title>
        <authorList>
            <person name="Glass J.I."/>
            <person name="Durkin A.S."/>
            <person name="Hostetler J."/>
            <person name="Jackson J."/>
            <person name="Johnson J."/>
            <person name="May M.A."/>
            <person name="Paralanov V."/>
            <person name="Radune D."/>
            <person name="Szczypinski B."/>
            <person name="Brown D.R."/>
        </authorList>
    </citation>
    <scope>NUCLEOTIDE SEQUENCE [LARGE SCALE GENOMIC DNA]</scope>
    <source>
        <strain evidence="4">ATCC 51981 / MP145</strain>
    </source>
</reference>
<feature type="domain" description="HTH rpiR-type" evidence="2">
    <location>
        <begin position="26"/>
        <end position="78"/>
    </location>
</feature>